<name>A0AB34HPP2_ESCRO</name>
<dbReference type="EMBL" id="JAIQCJ010001090">
    <property type="protein sequence ID" value="KAJ8792514.1"/>
    <property type="molecule type" value="Genomic_DNA"/>
</dbReference>
<comment type="caution">
    <text evidence="2">The sequence shown here is derived from an EMBL/GenBank/DDBJ whole genome shotgun (WGS) entry which is preliminary data.</text>
</comment>
<organism evidence="2 3">
    <name type="scientific">Eschrichtius robustus</name>
    <name type="common">California gray whale</name>
    <name type="synonym">Eschrichtius gibbosus</name>
    <dbReference type="NCBI Taxonomy" id="9764"/>
    <lineage>
        <taxon>Eukaryota</taxon>
        <taxon>Metazoa</taxon>
        <taxon>Chordata</taxon>
        <taxon>Craniata</taxon>
        <taxon>Vertebrata</taxon>
        <taxon>Euteleostomi</taxon>
        <taxon>Mammalia</taxon>
        <taxon>Eutheria</taxon>
        <taxon>Laurasiatheria</taxon>
        <taxon>Artiodactyla</taxon>
        <taxon>Whippomorpha</taxon>
        <taxon>Cetacea</taxon>
        <taxon>Mysticeti</taxon>
        <taxon>Eschrichtiidae</taxon>
        <taxon>Eschrichtius</taxon>
    </lineage>
</organism>
<proteinExistence type="predicted"/>
<accession>A0AB34HPP2</accession>
<protein>
    <submittedName>
        <fullName evidence="2">Uncharacterized protein</fullName>
    </submittedName>
</protein>
<feature type="region of interest" description="Disordered" evidence="1">
    <location>
        <begin position="143"/>
        <end position="198"/>
    </location>
</feature>
<feature type="compositionally biased region" description="Polar residues" evidence="1">
    <location>
        <begin position="106"/>
        <end position="125"/>
    </location>
</feature>
<gene>
    <name evidence="2" type="ORF">J1605_019733</name>
</gene>
<keyword evidence="3" id="KW-1185">Reference proteome</keyword>
<evidence type="ECO:0000313" key="3">
    <source>
        <dbReference type="Proteomes" id="UP001159641"/>
    </source>
</evidence>
<reference evidence="2 3" key="1">
    <citation type="submission" date="2022-11" db="EMBL/GenBank/DDBJ databases">
        <title>Whole genome sequence of Eschrichtius robustus ER-17-0199.</title>
        <authorList>
            <person name="Bruniche-Olsen A."/>
            <person name="Black A.N."/>
            <person name="Fields C.J."/>
            <person name="Walden K."/>
            <person name="Dewoody J.A."/>
        </authorList>
    </citation>
    <scope>NUCLEOTIDE SEQUENCE [LARGE SCALE GENOMIC DNA]</scope>
    <source>
        <strain evidence="2">ER-17-0199</strain>
        <tissue evidence="2">Blubber</tissue>
    </source>
</reference>
<evidence type="ECO:0000256" key="1">
    <source>
        <dbReference type="SAM" id="MobiDB-lite"/>
    </source>
</evidence>
<evidence type="ECO:0000313" key="2">
    <source>
        <dbReference type="EMBL" id="KAJ8792514.1"/>
    </source>
</evidence>
<feature type="region of interest" description="Disordered" evidence="1">
    <location>
        <begin position="101"/>
        <end position="127"/>
    </location>
</feature>
<dbReference type="Proteomes" id="UP001159641">
    <property type="component" value="Unassembled WGS sequence"/>
</dbReference>
<dbReference type="AlphaFoldDB" id="A0AB34HPP2"/>
<sequence length="198" mass="21198">MAMSLSWDPNPSTRARMDKALCARPSCLPLQGLLPVGAPAWNTLGSPHPTTNLQTQWAWGTAAQDHGERVRCAICPHCCRNPSPCNFNLDPVLGDVGWAGVENSKTDSAQPTQADSASSMETEPAQSHLDLLPSASASGLAQLWRGKQKPSGAQPGRGPRQRPSSLPEGHWEEEIYQPAASIRQDPRLGQAAYPISCA</sequence>